<keyword evidence="1" id="KW-0547">Nucleotide-binding</keyword>
<dbReference type="InterPro" id="IPR005135">
    <property type="entry name" value="Endo/exonuclease/phosphatase"/>
</dbReference>
<keyword evidence="7" id="KW-0418">Kinase</keyword>
<reference evidence="7" key="1">
    <citation type="journal article" date="2013" name="PLoS ONE">
        <title>Biosynthesis of vitamins and cofactors in bacterium-harbouring trypanosomatids depends on the symbiotic association as revealed by genomic analyses.</title>
        <authorList>
            <person name="Klein C.C."/>
            <person name="Alves J.M."/>
            <person name="Serrano M.G."/>
            <person name="Buck G.A."/>
            <person name="Vasconcelos A.T."/>
            <person name="Sagot M.F."/>
            <person name="Teixeira M.M."/>
            <person name="Camargo E.P."/>
            <person name="Motta M.C."/>
        </authorList>
    </citation>
    <scope>NUCLEOTIDE SEQUENCE</scope>
    <source>
        <strain evidence="7">TCC036E</strain>
    </source>
</reference>
<dbReference type="GO" id="GO:0005829">
    <property type="term" value="C:cytosol"/>
    <property type="evidence" value="ECO:0007669"/>
    <property type="project" value="TreeGrafter"/>
</dbReference>
<dbReference type="InterPro" id="IPR004567">
    <property type="entry name" value="Type_II_PanK"/>
</dbReference>
<dbReference type="Pfam" id="PF00501">
    <property type="entry name" value="AMP-binding"/>
    <property type="match status" value="1"/>
</dbReference>
<dbReference type="CDD" id="cd24086">
    <property type="entry name" value="ASKHA_NBD_PanK-II_euk"/>
    <property type="match status" value="1"/>
</dbReference>
<dbReference type="GO" id="GO:0005634">
    <property type="term" value="C:nucleus"/>
    <property type="evidence" value="ECO:0007669"/>
    <property type="project" value="TreeGrafter"/>
</dbReference>
<dbReference type="VEuPathDB" id="TriTrypDB:ADEAN_000655000"/>
<keyword evidence="4" id="KW-1133">Transmembrane helix</keyword>
<dbReference type="InterPro" id="IPR043129">
    <property type="entry name" value="ATPase_NBD"/>
</dbReference>
<evidence type="ECO:0000313" key="7">
    <source>
        <dbReference type="EMBL" id="AGU68087.1"/>
    </source>
</evidence>
<dbReference type="EC" id="2.7.1.33" evidence="7"/>
<feature type="transmembrane region" description="Helical" evidence="4">
    <location>
        <begin position="357"/>
        <end position="385"/>
    </location>
</feature>
<dbReference type="Pfam" id="PF03372">
    <property type="entry name" value="Exo_endo_phos"/>
    <property type="match status" value="1"/>
</dbReference>
<dbReference type="SUPFAM" id="SSF53067">
    <property type="entry name" value="Actin-like ATPase domain"/>
    <property type="match status" value="2"/>
</dbReference>
<evidence type="ECO:0000256" key="1">
    <source>
        <dbReference type="ARBA" id="ARBA00022741"/>
    </source>
</evidence>
<organism evidence="7">
    <name type="scientific">Angomonas deanei</name>
    <dbReference type="NCBI Taxonomy" id="59799"/>
    <lineage>
        <taxon>Eukaryota</taxon>
        <taxon>Discoba</taxon>
        <taxon>Euglenozoa</taxon>
        <taxon>Kinetoplastea</taxon>
        <taxon>Metakinetoplastina</taxon>
        <taxon>Trypanosomatida</taxon>
        <taxon>Trypanosomatidae</taxon>
        <taxon>Strigomonadinae</taxon>
        <taxon>Angomonas</taxon>
    </lineage>
</organism>
<accession>T1YT48</accession>
<dbReference type="GO" id="GO:0005524">
    <property type="term" value="F:ATP binding"/>
    <property type="evidence" value="ECO:0007669"/>
    <property type="project" value="UniProtKB-KW"/>
</dbReference>
<dbReference type="PANTHER" id="PTHR12280">
    <property type="entry name" value="PANTOTHENATE KINASE"/>
    <property type="match status" value="1"/>
</dbReference>
<evidence type="ECO:0000256" key="4">
    <source>
        <dbReference type="SAM" id="Phobius"/>
    </source>
</evidence>
<dbReference type="GO" id="GO:0004594">
    <property type="term" value="F:pantothenate kinase activity"/>
    <property type="evidence" value="ECO:0007669"/>
    <property type="project" value="UniProtKB-EC"/>
</dbReference>
<dbReference type="SUPFAM" id="SSF56801">
    <property type="entry name" value="Acetyl-CoA synthetase-like"/>
    <property type="match status" value="1"/>
</dbReference>
<keyword evidence="2" id="KW-0067">ATP-binding</keyword>
<dbReference type="SUPFAM" id="SSF56219">
    <property type="entry name" value="DNase I-like"/>
    <property type="match status" value="1"/>
</dbReference>
<dbReference type="Gene3D" id="3.60.10.10">
    <property type="entry name" value="Endonuclease/exonuclease/phosphatase"/>
    <property type="match status" value="1"/>
</dbReference>
<dbReference type="Gene3D" id="3.40.50.12780">
    <property type="entry name" value="N-terminal domain of ligase-like"/>
    <property type="match status" value="1"/>
</dbReference>
<sequence length="1434" mass="159809">MELDTSGKEGAPFSGRVLSYNFNILPRGAGGYQSERIDSFLECVGNYDVLLLQEVYASSIFPYALQRHFCHKKALLDGLKEKGFSHYVISRQPSYHTMLNYGVVSDNGLLIASRFPIWQRGTYTFRQRERGEQPMSKGLIFAEIELPGAKEGQHVVFFNVHLRPEDGALVESYQFNQLKRSITLVMNQLKTADGTNAEKWLPFMIGGDFNIAGFEAGTTLPSKRFLDMASEFQSLGATKDAIFDVYGRNLPTRPAKRFFPTQSRLERQEAVPQRQDYLFVSKSVLVRSAKLDKFVAGKRRPYSYLSDHFGIAATIEVEGCNTSPQVERRPSKLRISSLLEEAFHESSNPTTSLKYELLPFALVVLSVFLLNFTYVVVIGFIWLVAHVLRYGIVSLPDEHYRLFSGDVSAGEKTISKGNFDSLNGCETVSQMWERCVSRFRTLKCLGYINDKSEVSWLTFGAVDTRVRIIALGLHKLGLQRGDIVGVQCEACVNGVLLELACAHLGVATFSLVGKGSVVRSLIDEYKMKIVFSGSGSVNMLLSCRSTVLETVVLMDNATSEENVVLGKDLNIELIPFIRLEHDGGAVLTGGVPKSQCDASSVFTYNLDNSSMDEVLTAVPMTHDDVLREIRILFASRVIPNGYKGDTIIWYSPFSGMFSRLAVIAILSQGNAVGCSSSNHLQEVFQKFKPTILVASPSLFKMSEIQLQRAMQRYSWLYNWMFRVSYNLRSRLIHVNRKDSSLLRFLFFRSSAAQLGGYIRKIVLCSSQETSLFDLIEHISICYAPVVQEVTYQNRIGVCTVDSVPSPNLTVELDPIDPFCSKAGIGRLSVQKLESKEKYSLDIAAVWESTQSLVLLGPSQGILWPDNYQYAIAIQLERIFINSRFITNVFLYCEPCKPIVAVVHPNRDTLEFEWQQEGTEKGKHFAWRDLVDFAPSIIMKDFHKLAVDYKVNPSHVPEKVHLHPHSFRNHSTFFTPFGKLRRRNVKSYFNAVIDKMYGKSYDDLAELNMDHVSDSDCSLRTPLTGERAVLRVPFAIDIGGTFAKIVYISPPDRRLKPPPHFTHENSSLSETLNIRTSKFFSTDGGKSEVAAAGQLKFGKIPSSEIPNFVEFIKRSGVTQYYRREFIDHIRATGGGAFKYASLVKNSLNITLDIVKEMEAVVLGLNLIIKLAPSSIFMVEPATGRQLPHQLSVGASGELSPFPYLLINIGSGISFIKCTNESGAHVRVGGSPIGGATFWGLTKSLTNLTSWEEVLEIMRLDGPGDNKNVDLLVGDIYGFNAKDLPAMLSSETVASSFGKYGTDRFVDNTTAQDYNERGAQYLSPLSATGGDFSIHTKTSERSVGREEASSMDVVRSLLNMIAGNVTQLAYLHSKMHGVKNIFFAGGFVRDNPLVWNFISSTLLYWSSGECKAHFLQHDGYLGSLGCAVLGSTEADD</sequence>
<dbReference type="InterPro" id="IPR000873">
    <property type="entry name" value="AMP-dep_synth/lig_dom"/>
</dbReference>
<feature type="domain" description="Endonuclease/exonuclease/phosphatase" evidence="6">
    <location>
        <begin position="36"/>
        <end position="308"/>
    </location>
</feature>
<keyword evidence="4" id="KW-0812">Transmembrane</keyword>
<evidence type="ECO:0000256" key="3">
    <source>
        <dbReference type="ARBA" id="ARBA00022993"/>
    </source>
</evidence>
<dbReference type="InterPro" id="IPR042099">
    <property type="entry name" value="ANL_N_sf"/>
</dbReference>
<dbReference type="Pfam" id="PF03630">
    <property type="entry name" value="Fumble"/>
    <property type="match status" value="1"/>
</dbReference>
<keyword evidence="7" id="KW-0808">Transferase</keyword>
<keyword evidence="4" id="KW-0472">Membrane</keyword>
<dbReference type="Gene3D" id="3.30.420.40">
    <property type="match status" value="1"/>
</dbReference>
<dbReference type="GO" id="GO:0015937">
    <property type="term" value="P:coenzyme A biosynthetic process"/>
    <property type="evidence" value="ECO:0007669"/>
    <property type="project" value="UniProtKB-KW"/>
</dbReference>
<evidence type="ECO:0000259" key="5">
    <source>
        <dbReference type="Pfam" id="PF00501"/>
    </source>
</evidence>
<evidence type="ECO:0000259" key="6">
    <source>
        <dbReference type="Pfam" id="PF03372"/>
    </source>
</evidence>
<dbReference type="EMBL" id="KF160085">
    <property type="protein sequence ID" value="AGU68087.1"/>
    <property type="molecule type" value="Genomic_DNA"/>
</dbReference>
<name>T1YT48_9TRYP</name>
<evidence type="ECO:0000256" key="2">
    <source>
        <dbReference type="ARBA" id="ARBA00022840"/>
    </source>
</evidence>
<dbReference type="Gene3D" id="6.10.10.60">
    <property type="match status" value="1"/>
</dbReference>
<proteinExistence type="predicted"/>
<dbReference type="Gene3D" id="3.30.420.510">
    <property type="match status" value="1"/>
</dbReference>
<dbReference type="PANTHER" id="PTHR12280:SF20">
    <property type="entry name" value="4'-PHOSPHOPANTETHEINE PHOSPHATASE"/>
    <property type="match status" value="1"/>
</dbReference>
<dbReference type="InterPro" id="IPR036691">
    <property type="entry name" value="Endo/exonu/phosph_ase_sf"/>
</dbReference>
<keyword evidence="3" id="KW-0173">Coenzyme A biosynthesis</keyword>
<protein>
    <submittedName>
        <fullName evidence="7">Pantothenate kinase</fullName>
        <ecNumber evidence="7">2.7.1.33</ecNumber>
    </submittedName>
</protein>
<feature type="domain" description="AMP-dependent synthetase/ligase" evidence="5">
    <location>
        <begin position="452"/>
        <end position="509"/>
    </location>
</feature>